<sequence length="196" mass="22288">MRDLRVRWALAEAGLTYEERLIGNEEQASGEYRRIQPFGQVPAYEEDGLVMFESGAIVLHIAERSEALMPSDPVGRARATSWMFAALNTIEPQVQSLAEIDLFHPKEEWAQLRRPSAVKAVKARLTKLSDWLGERDYLEDRFTAGDLLMTTVLRILRHTELVAEIPALEAYRLRCEARPAFQKALAEHMAPFAKHA</sequence>
<proteinExistence type="predicted"/>
<dbReference type="SFLD" id="SFLDS00019">
    <property type="entry name" value="Glutathione_Transferase_(cytos"/>
    <property type="match status" value="1"/>
</dbReference>
<reference evidence="3 4" key="1">
    <citation type="journal article" date="2013" name="Sci. Rep.">
        <title>Extraordinary expansion of a Sorangium cellulosum genome from an alkaline milieu.</title>
        <authorList>
            <person name="Han K."/>
            <person name="Li Z.F."/>
            <person name="Peng R."/>
            <person name="Zhu L.P."/>
            <person name="Zhou T."/>
            <person name="Wang L.G."/>
            <person name="Li S.G."/>
            <person name="Zhang X.B."/>
            <person name="Hu W."/>
            <person name="Wu Z.H."/>
            <person name="Qin N."/>
            <person name="Li Y.Z."/>
        </authorList>
    </citation>
    <scope>NUCLEOTIDE SEQUENCE [LARGE SCALE GENOMIC DNA]</scope>
    <source>
        <strain evidence="3 4">So0157-2</strain>
    </source>
</reference>
<dbReference type="eggNOG" id="COG0625">
    <property type="taxonomic scope" value="Bacteria"/>
</dbReference>
<organism evidence="3 4">
    <name type="scientific">Sorangium cellulosum So0157-2</name>
    <dbReference type="NCBI Taxonomy" id="1254432"/>
    <lineage>
        <taxon>Bacteria</taxon>
        <taxon>Pseudomonadati</taxon>
        <taxon>Myxococcota</taxon>
        <taxon>Polyangia</taxon>
        <taxon>Polyangiales</taxon>
        <taxon>Polyangiaceae</taxon>
        <taxon>Sorangium</taxon>
    </lineage>
</organism>
<dbReference type="EMBL" id="CP003969">
    <property type="protein sequence ID" value="AGP36314.1"/>
    <property type="molecule type" value="Genomic_DNA"/>
</dbReference>
<evidence type="ECO:0000313" key="3">
    <source>
        <dbReference type="EMBL" id="AGP36314.1"/>
    </source>
</evidence>
<dbReference type="KEGG" id="scu:SCE1572_18545"/>
<dbReference type="SUPFAM" id="SSF52833">
    <property type="entry name" value="Thioredoxin-like"/>
    <property type="match status" value="1"/>
</dbReference>
<dbReference type="PATRIC" id="fig|1254432.3.peg.4196"/>
<dbReference type="InterPro" id="IPR004045">
    <property type="entry name" value="Glutathione_S-Trfase_N"/>
</dbReference>
<name>S4XUW6_SORCE</name>
<dbReference type="PROSITE" id="PS50404">
    <property type="entry name" value="GST_NTER"/>
    <property type="match status" value="1"/>
</dbReference>
<dbReference type="PROSITE" id="PS50405">
    <property type="entry name" value="GST_CTER"/>
    <property type="match status" value="1"/>
</dbReference>
<dbReference type="Gene3D" id="3.40.30.10">
    <property type="entry name" value="Glutaredoxin"/>
    <property type="match status" value="1"/>
</dbReference>
<dbReference type="InterPro" id="IPR010987">
    <property type="entry name" value="Glutathione-S-Trfase_C-like"/>
</dbReference>
<accession>S4XUW6</accession>
<dbReference type="InterPro" id="IPR036249">
    <property type="entry name" value="Thioredoxin-like_sf"/>
</dbReference>
<evidence type="ECO:0000313" key="4">
    <source>
        <dbReference type="Proteomes" id="UP000014803"/>
    </source>
</evidence>
<protein>
    <recommendedName>
        <fullName evidence="5">Glutathione S-transferase</fullName>
    </recommendedName>
</protein>
<dbReference type="CDD" id="cd03207">
    <property type="entry name" value="GST_C_8"/>
    <property type="match status" value="1"/>
</dbReference>
<dbReference type="InterPro" id="IPR036282">
    <property type="entry name" value="Glutathione-S-Trfase_C_sf"/>
</dbReference>
<gene>
    <name evidence="3" type="ORF">SCE1572_18545</name>
</gene>
<dbReference type="InterPro" id="IPR040079">
    <property type="entry name" value="Glutathione_S-Trfase"/>
</dbReference>
<dbReference type="SUPFAM" id="SSF47616">
    <property type="entry name" value="GST C-terminal domain-like"/>
    <property type="match status" value="1"/>
</dbReference>
<dbReference type="HOGENOM" id="CLU_011226_6_4_7"/>
<dbReference type="AlphaFoldDB" id="S4XUW6"/>
<dbReference type="Pfam" id="PF02798">
    <property type="entry name" value="GST_N"/>
    <property type="match status" value="1"/>
</dbReference>
<evidence type="ECO:0008006" key="5">
    <source>
        <dbReference type="Google" id="ProtNLM"/>
    </source>
</evidence>
<evidence type="ECO:0000259" key="2">
    <source>
        <dbReference type="PROSITE" id="PS50405"/>
    </source>
</evidence>
<dbReference type="Gene3D" id="1.20.1050.10">
    <property type="match status" value="1"/>
</dbReference>
<dbReference type="PANTHER" id="PTHR44051:SF8">
    <property type="entry name" value="GLUTATHIONE S-TRANSFERASE GSTA"/>
    <property type="match status" value="1"/>
</dbReference>
<evidence type="ECO:0000259" key="1">
    <source>
        <dbReference type="PROSITE" id="PS50404"/>
    </source>
</evidence>
<feature type="domain" description="GST N-terminal" evidence="1">
    <location>
        <begin position="1"/>
        <end position="69"/>
    </location>
</feature>
<dbReference type="PANTHER" id="PTHR44051">
    <property type="entry name" value="GLUTATHIONE S-TRANSFERASE-RELATED"/>
    <property type="match status" value="1"/>
</dbReference>
<dbReference type="SFLD" id="SFLDG00358">
    <property type="entry name" value="Main_(cytGST)"/>
    <property type="match status" value="1"/>
</dbReference>
<feature type="domain" description="GST C-terminal" evidence="2">
    <location>
        <begin position="72"/>
        <end position="192"/>
    </location>
</feature>
<dbReference type="CDD" id="cd03046">
    <property type="entry name" value="GST_N_GTT1_like"/>
    <property type="match status" value="1"/>
</dbReference>
<dbReference type="Proteomes" id="UP000014803">
    <property type="component" value="Chromosome"/>
</dbReference>
<dbReference type="STRING" id="1254432.SCE1572_18545"/>